<evidence type="ECO:0000313" key="3">
    <source>
        <dbReference type="Proteomes" id="UP001164746"/>
    </source>
</evidence>
<feature type="region of interest" description="Disordered" evidence="1">
    <location>
        <begin position="623"/>
        <end position="701"/>
    </location>
</feature>
<gene>
    <name evidence="2" type="ORF">MAR_012483</name>
</gene>
<feature type="compositionally biased region" description="Basic and acidic residues" evidence="1">
    <location>
        <begin position="72"/>
        <end position="168"/>
    </location>
</feature>
<feature type="compositionally biased region" description="Polar residues" evidence="1">
    <location>
        <begin position="265"/>
        <end position="274"/>
    </location>
</feature>
<feature type="compositionally biased region" description="Basic and acidic residues" evidence="1">
    <location>
        <begin position="326"/>
        <end position="342"/>
    </location>
</feature>
<evidence type="ECO:0000256" key="1">
    <source>
        <dbReference type="SAM" id="MobiDB-lite"/>
    </source>
</evidence>
<feature type="compositionally biased region" description="Basic and acidic residues" evidence="1">
    <location>
        <begin position="198"/>
        <end position="239"/>
    </location>
</feature>
<sequence length="701" mass="78062">MENETDDEFKKRIENVRNARRKSGKSYEFDFNFDSNASVEQQPHQNVHVEPEINLDNFDAAIRNFSMQKGINRSELKLEGKKETANKRDDKETEKLDGKKETANKHDGKQTKKLDGKKETAHKRDDKETKKVVAENGQKKNIPEEHKNDTPSLSEKEKDTNETERDDSVSDTESLGKKVKTFRKMHQANKPFKWESSPLRDLRSRSKSMEKDAKLLGEAKKIANHKDETTEKRESKKVQSADAKLNQNLKIDQPATPRTRKTSGKESSNNQNEGQILDPDDVEPTIVVEKRRTRSASGQGDQLEEPNAKRLRRSSKDLGAKGLKQNVKESNEQKSKMEKQVKEASVSQKNKAESKSIDSRAAKRGRSRNKSIEKEVSKTEGSRKSSRNLSEEIVSPEVAERKSRLRVRGEQNKLFVGASTDRGGSEKSQVESVIANTDRGGSEKSQVESVIANTDRGGSEKGQVESVIANTEKGGSVKGQVESVIANTDKGGSEKGQVERVIANTDRGGSDNSQVENVIANTDRGGSEGESEKGQVESVIDELIDQVSVHDKTESKEVESPVIEDPDSDNSQIDIIAEVKRRVQDKVVNKSKVIQSRPEQESPEKEKHTLKRKITALDEMVDLEPKLDGTTSAKLQKLDGTSSSPNKMDTDDKHSEMSNDSDSPSAGSSTLDGEQELSEAETTKPKVVRQLIHGELVEEKD</sequence>
<feature type="compositionally biased region" description="Basic and acidic residues" evidence="1">
    <location>
        <begin position="370"/>
        <end position="383"/>
    </location>
</feature>
<feature type="compositionally biased region" description="Basic and acidic residues" evidence="1">
    <location>
        <begin position="398"/>
        <end position="411"/>
    </location>
</feature>
<feature type="compositionally biased region" description="Basic and acidic residues" evidence="1">
    <location>
        <begin position="598"/>
        <end position="607"/>
    </location>
</feature>
<feature type="region of interest" description="Disordered" evidence="1">
    <location>
        <begin position="486"/>
        <end position="571"/>
    </location>
</feature>
<keyword evidence="3" id="KW-1185">Reference proteome</keyword>
<feature type="compositionally biased region" description="Basic and acidic residues" evidence="1">
    <location>
        <begin position="350"/>
        <end position="361"/>
    </location>
</feature>
<proteinExistence type="predicted"/>
<evidence type="ECO:0000313" key="2">
    <source>
        <dbReference type="EMBL" id="WAR26779.1"/>
    </source>
</evidence>
<accession>A0ABY7G0N3</accession>
<feature type="compositionally biased region" description="Basic residues" evidence="1">
    <location>
        <begin position="177"/>
        <end position="187"/>
    </location>
</feature>
<feature type="compositionally biased region" description="Basic and acidic residues" evidence="1">
    <location>
        <begin position="525"/>
        <end position="535"/>
    </location>
</feature>
<name>A0ABY7G0N3_MYAAR</name>
<feature type="compositionally biased region" description="Basic and acidic residues" evidence="1">
    <location>
        <begin position="548"/>
        <end position="559"/>
    </location>
</feature>
<dbReference type="Proteomes" id="UP001164746">
    <property type="component" value="Chromosome 14"/>
</dbReference>
<protein>
    <submittedName>
        <fullName evidence="2">Uncharacterized protein</fullName>
    </submittedName>
</protein>
<feature type="compositionally biased region" description="Basic and acidic residues" evidence="1">
    <location>
        <begin position="648"/>
        <end position="657"/>
    </location>
</feature>
<feature type="compositionally biased region" description="Polar residues" evidence="1">
    <location>
        <begin position="510"/>
        <end position="520"/>
    </location>
</feature>
<organism evidence="2 3">
    <name type="scientific">Mya arenaria</name>
    <name type="common">Soft-shell clam</name>
    <dbReference type="NCBI Taxonomy" id="6604"/>
    <lineage>
        <taxon>Eukaryota</taxon>
        <taxon>Metazoa</taxon>
        <taxon>Spiralia</taxon>
        <taxon>Lophotrochozoa</taxon>
        <taxon>Mollusca</taxon>
        <taxon>Bivalvia</taxon>
        <taxon>Autobranchia</taxon>
        <taxon>Heteroconchia</taxon>
        <taxon>Euheterodonta</taxon>
        <taxon>Imparidentia</taxon>
        <taxon>Neoheterodontei</taxon>
        <taxon>Myida</taxon>
        <taxon>Myoidea</taxon>
        <taxon>Myidae</taxon>
        <taxon>Mya</taxon>
    </lineage>
</organism>
<feature type="compositionally biased region" description="Low complexity" evidence="1">
    <location>
        <begin position="658"/>
        <end position="672"/>
    </location>
</feature>
<dbReference type="EMBL" id="CP111025">
    <property type="protein sequence ID" value="WAR26779.1"/>
    <property type="molecule type" value="Genomic_DNA"/>
</dbReference>
<feature type="region of interest" description="Disordered" evidence="1">
    <location>
        <begin position="588"/>
        <end position="611"/>
    </location>
</feature>
<reference evidence="2" key="1">
    <citation type="submission" date="2022-11" db="EMBL/GenBank/DDBJ databases">
        <title>Centuries of genome instability and evolution in soft-shell clam transmissible cancer (bioRxiv).</title>
        <authorList>
            <person name="Hart S.F.M."/>
            <person name="Yonemitsu M.A."/>
            <person name="Giersch R.M."/>
            <person name="Beal B.F."/>
            <person name="Arriagada G."/>
            <person name="Davis B.W."/>
            <person name="Ostrander E.A."/>
            <person name="Goff S.P."/>
            <person name="Metzger M.J."/>
        </authorList>
    </citation>
    <scope>NUCLEOTIDE SEQUENCE</scope>
    <source>
        <strain evidence="2">MELC-2E11</strain>
        <tissue evidence="2">Siphon/mantle</tissue>
    </source>
</reference>
<feature type="compositionally biased region" description="Polar residues" evidence="1">
    <location>
        <begin position="629"/>
        <end position="647"/>
    </location>
</feature>
<feature type="region of interest" description="Disordered" evidence="1">
    <location>
        <begin position="70"/>
        <end position="464"/>
    </location>
</feature>